<dbReference type="Gene3D" id="1.10.10.10">
    <property type="entry name" value="Winged helix-like DNA-binding domain superfamily/Winged helix DNA-binding domain"/>
    <property type="match status" value="1"/>
</dbReference>
<gene>
    <name evidence="8" type="ORF">SAMN04488561_2861</name>
</gene>
<evidence type="ECO:0000256" key="4">
    <source>
        <dbReference type="ARBA" id="ARBA00023125"/>
    </source>
</evidence>
<evidence type="ECO:0000313" key="9">
    <source>
        <dbReference type="Proteomes" id="UP000181980"/>
    </source>
</evidence>
<dbReference type="NCBIfam" id="TIGR02983">
    <property type="entry name" value="SigE-fam_strep"/>
    <property type="match status" value="1"/>
</dbReference>
<keyword evidence="2" id="KW-0805">Transcription regulation</keyword>
<dbReference type="InterPro" id="IPR014325">
    <property type="entry name" value="RNA_pol_sigma-E_actinobac"/>
</dbReference>
<reference evidence="9" key="1">
    <citation type="submission" date="2016-10" db="EMBL/GenBank/DDBJ databases">
        <authorList>
            <person name="Varghese N."/>
            <person name="Submissions S."/>
        </authorList>
    </citation>
    <scope>NUCLEOTIDE SEQUENCE [LARGE SCALE GENOMIC DNA]</scope>
    <source>
        <strain evidence="9">DSM 45237</strain>
    </source>
</reference>
<dbReference type="STRING" id="561176.SAMN04488561_2861"/>
<dbReference type="CDD" id="cd06171">
    <property type="entry name" value="Sigma70_r4"/>
    <property type="match status" value="1"/>
</dbReference>
<keyword evidence="3" id="KW-0731">Sigma factor</keyword>
<evidence type="ECO:0000259" key="7">
    <source>
        <dbReference type="Pfam" id="PF08281"/>
    </source>
</evidence>
<keyword evidence="4" id="KW-0238">DNA-binding</keyword>
<sequence length="171" mass="19095">MRNDGFDEFVAGWSGRLLRAAYLLTGDRGLAEDLLQDVYERLYVAWPRVADPAAYAHRALTRQAMNRWRTRSRRPVEAAYGAEHDRADQRADAVDALHERAVVLTALRTLPARQRAVVVLRFFADLSEADTAAAMGCSIGTVKSQTARGLARLRTVLPVIDDTRVISEDRS</sequence>
<dbReference type="InterPro" id="IPR013324">
    <property type="entry name" value="RNA_pol_sigma_r3/r4-like"/>
</dbReference>
<dbReference type="InterPro" id="IPR014284">
    <property type="entry name" value="RNA_pol_sigma-70_dom"/>
</dbReference>
<dbReference type="GO" id="GO:0003677">
    <property type="term" value="F:DNA binding"/>
    <property type="evidence" value="ECO:0007669"/>
    <property type="project" value="UniProtKB-KW"/>
</dbReference>
<dbReference type="GO" id="GO:0006352">
    <property type="term" value="P:DNA-templated transcription initiation"/>
    <property type="evidence" value="ECO:0007669"/>
    <property type="project" value="InterPro"/>
</dbReference>
<evidence type="ECO:0000256" key="1">
    <source>
        <dbReference type="ARBA" id="ARBA00010641"/>
    </source>
</evidence>
<feature type="domain" description="RNA polymerase sigma-70 region 2" evidence="6">
    <location>
        <begin position="14"/>
        <end position="74"/>
    </location>
</feature>
<dbReference type="NCBIfam" id="TIGR02937">
    <property type="entry name" value="sigma70-ECF"/>
    <property type="match status" value="1"/>
</dbReference>
<dbReference type="EMBL" id="FNUC01000003">
    <property type="protein sequence ID" value="SEE82573.1"/>
    <property type="molecule type" value="Genomic_DNA"/>
</dbReference>
<protein>
    <submittedName>
        <fullName evidence="8">RNA polymerase sigma-70 factor, sigma-E family</fullName>
    </submittedName>
</protein>
<keyword evidence="5" id="KW-0804">Transcription</keyword>
<dbReference type="AlphaFoldDB" id="A0A1H5LZU9"/>
<evidence type="ECO:0000259" key="6">
    <source>
        <dbReference type="Pfam" id="PF04542"/>
    </source>
</evidence>
<dbReference type="InterPro" id="IPR013325">
    <property type="entry name" value="RNA_pol_sigma_r2"/>
</dbReference>
<dbReference type="SUPFAM" id="SSF88659">
    <property type="entry name" value="Sigma3 and sigma4 domains of RNA polymerase sigma factors"/>
    <property type="match status" value="1"/>
</dbReference>
<name>A0A1H5LZU9_9ACTN</name>
<dbReference type="RefSeq" id="WP_069113358.1">
    <property type="nucleotide sequence ID" value="NZ_FNUC01000003.1"/>
</dbReference>
<feature type="domain" description="RNA polymerase sigma factor 70 region 4 type 2" evidence="7">
    <location>
        <begin position="103"/>
        <end position="153"/>
    </location>
</feature>
<dbReference type="Pfam" id="PF04542">
    <property type="entry name" value="Sigma70_r2"/>
    <property type="match status" value="1"/>
</dbReference>
<accession>A0A1H5LZU9</accession>
<evidence type="ECO:0000313" key="8">
    <source>
        <dbReference type="EMBL" id="SEE82573.1"/>
    </source>
</evidence>
<dbReference type="Gene3D" id="1.10.1740.10">
    <property type="match status" value="1"/>
</dbReference>
<dbReference type="InterPro" id="IPR039425">
    <property type="entry name" value="RNA_pol_sigma-70-like"/>
</dbReference>
<evidence type="ECO:0000256" key="5">
    <source>
        <dbReference type="ARBA" id="ARBA00023163"/>
    </source>
</evidence>
<dbReference type="Proteomes" id="UP000181980">
    <property type="component" value="Unassembled WGS sequence"/>
</dbReference>
<organism evidence="8 9">
    <name type="scientific">Jiangella alba</name>
    <dbReference type="NCBI Taxonomy" id="561176"/>
    <lineage>
        <taxon>Bacteria</taxon>
        <taxon>Bacillati</taxon>
        <taxon>Actinomycetota</taxon>
        <taxon>Actinomycetes</taxon>
        <taxon>Jiangellales</taxon>
        <taxon>Jiangellaceae</taxon>
        <taxon>Jiangella</taxon>
    </lineage>
</organism>
<proteinExistence type="inferred from homology"/>
<dbReference type="PANTHER" id="PTHR43133">
    <property type="entry name" value="RNA POLYMERASE ECF-TYPE SIGMA FACTO"/>
    <property type="match status" value="1"/>
</dbReference>
<dbReference type="PANTHER" id="PTHR43133:SF50">
    <property type="entry name" value="ECF RNA POLYMERASE SIGMA FACTOR SIGM"/>
    <property type="match status" value="1"/>
</dbReference>
<dbReference type="InterPro" id="IPR036388">
    <property type="entry name" value="WH-like_DNA-bd_sf"/>
</dbReference>
<keyword evidence="9" id="KW-1185">Reference proteome</keyword>
<evidence type="ECO:0000256" key="3">
    <source>
        <dbReference type="ARBA" id="ARBA00023082"/>
    </source>
</evidence>
<dbReference type="Pfam" id="PF08281">
    <property type="entry name" value="Sigma70_r4_2"/>
    <property type="match status" value="1"/>
</dbReference>
<evidence type="ECO:0000256" key="2">
    <source>
        <dbReference type="ARBA" id="ARBA00023015"/>
    </source>
</evidence>
<comment type="similarity">
    <text evidence="1">Belongs to the sigma-70 factor family. ECF subfamily.</text>
</comment>
<dbReference type="SUPFAM" id="SSF88946">
    <property type="entry name" value="Sigma2 domain of RNA polymerase sigma factors"/>
    <property type="match status" value="1"/>
</dbReference>
<dbReference type="InterPro" id="IPR013249">
    <property type="entry name" value="RNA_pol_sigma70_r4_t2"/>
</dbReference>
<dbReference type="InterPro" id="IPR007627">
    <property type="entry name" value="RNA_pol_sigma70_r2"/>
</dbReference>
<dbReference type="GO" id="GO:0016987">
    <property type="term" value="F:sigma factor activity"/>
    <property type="evidence" value="ECO:0007669"/>
    <property type="project" value="UniProtKB-KW"/>
</dbReference>